<evidence type="ECO:0000313" key="4">
    <source>
        <dbReference type="Proteomes" id="UP000655751"/>
    </source>
</evidence>
<dbReference type="Proteomes" id="UP000655751">
    <property type="component" value="Unassembled WGS sequence"/>
</dbReference>
<dbReference type="SMART" id="SM00331">
    <property type="entry name" value="PP2C_SIG"/>
    <property type="match status" value="1"/>
</dbReference>
<dbReference type="RefSeq" id="WP_196152724.1">
    <property type="nucleotide sequence ID" value="NZ_JADMLG010000015.1"/>
</dbReference>
<accession>A0A931N758</accession>
<name>A0A931N758_9NOCA</name>
<protein>
    <submittedName>
        <fullName evidence="3">Protein phosphatase 2C domain-containing protein</fullName>
    </submittedName>
</protein>
<organism evidence="3 4">
    <name type="scientific">Nocardia bovistercoris</name>
    <dbReference type="NCBI Taxonomy" id="2785916"/>
    <lineage>
        <taxon>Bacteria</taxon>
        <taxon>Bacillati</taxon>
        <taxon>Actinomycetota</taxon>
        <taxon>Actinomycetes</taxon>
        <taxon>Mycobacteriales</taxon>
        <taxon>Nocardiaceae</taxon>
        <taxon>Nocardia</taxon>
    </lineage>
</organism>
<dbReference type="InterPro" id="IPR036457">
    <property type="entry name" value="PPM-type-like_dom_sf"/>
</dbReference>
<dbReference type="PROSITE" id="PS51746">
    <property type="entry name" value="PPM_2"/>
    <property type="match status" value="1"/>
</dbReference>
<dbReference type="Gene3D" id="3.60.40.10">
    <property type="entry name" value="PPM-type phosphatase domain"/>
    <property type="match status" value="1"/>
</dbReference>
<dbReference type="SUPFAM" id="SSF81606">
    <property type="entry name" value="PP2C-like"/>
    <property type="match status" value="1"/>
</dbReference>
<comment type="caution">
    <text evidence="3">The sequence shown here is derived from an EMBL/GenBank/DDBJ whole genome shotgun (WGS) entry which is preliminary data.</text>
</comment>
<dbReference type="AlphaFoldDB" id="A0A931N758"/>
<proteinExistence type="predicted"/>
<feature type="domain" description="PPM-type phosphatase" evidence="2">
    <location>
        <begin position="135"/>
        <end position="395"/>
    </location>
</feature>
<dbReference type="EMBL" id="JADMLG010000015">
    <property type="protein sequence ID" value="MBH0780413.1"/>
    <property type="molecule type" value="Genomic_DNA"/>
</dbReference>
<dbReference type="SMART" id="SM00332">
    <property type="entry name" value="PP2Cc"/>
    <property type="match status" value="1"/>
</dbReference>
<reference evidence="3" key="1">
    <citation type="submission" date="2020-11" db="EMBL/GenBank/DDBJ databases">
        <title>Nocardia NEAU-351.nov., a novel actinomycete isolated from the cow dung.</title>
        <authorList>
            <person name="Zhang X."/>
        </authorList>
    </citation>
    <scope>NUCLEOTIDE SEQUENCE</scope>
    <source>
        <strain evidence="3">NEAU-351</strain>
    </source>
</reference>
<feature type="region of interest" description="Disordered" evidence="1">
    <location>
        <begin position="1"/>
        <end position="55"/>
    </location>
</feature>
<keyword evidence="4" id="KW-1185">Reference proteome</keyword>
<evidence type="ECO:0000256" key="1">
    <source>
        <dbReference type="SAM" id="MobiDB-lite"/>
    </source>
</evidence>
<gene>
    <name evidence="3" type="ORF">IT779_29490</name>
</gene>
<evidence type="ECO:0000313" key="3">
    <source>
        <dbReference type="EMBL" id="MBH0780413.1"/>
    </source>
</evidence>
<evidence type="ECO:0000259" key="2">
    <source>
        <dbReference type="PROSITE" id="PS51746"/>
    </source>
</evidence>
<dbReference type="InterPro" id="IPR001932">
    <property type="entry name" value="PPM-type_phosphatase-like_dom"/>
</dbReference>
<sequence length="405" mass="41877">MTGARRDGYGAPDDPTLEIGRPPWARRTDRQRTLPAPTPAESTDVHPTASPETPAAHHVTAGIRCPGCDAGVHAADRFCESCGRELGARRVALPREDRSVARCEGCGGSFDHDGYCDGCGQLRPQPDRFDADLGAVCVVTDRGLSHARNEDSVAAAVLDGPDGAPAITVIAVSDGVSTSEDPQAASGAASRAGVEACLNALSEGRSAAEASFAGLAAAASAVREVAVVEGHAPSCTYVSAIVLGYGGDAVEITVANVGDSRAYWLRGDEPPSAASRALASQRLTTDDSYAQALVDAGAMDEQAAMKDPRAHTLLRWLGADSGPKPWSDSCVRTFRTGGPGTLLLCSDGLWNYRPDPEGLAELIRGADAAEAARALADFAVRRGGSDNITVAVAPVPRSDQPGVRQ</sequence>